<dbReference type="AlphaFoldDB" id="A0A090AHF2"/>
<gene>
    <name evidence="1" type="ORF">THII_2402</name>
</gene>
<dbReference type="Pfam" id="PF03400">
    <property type="entry name" value="DDE_Tnp_IS1"/>
    <property type="match status" value="1"/>
</dbReference>
<reference evidence="1 2" key="1">
    <citation type="journal article" date="2014" name="ISME J.">
        <title>Ecophysiology of Thioploca ingrica as revealed by the complete genome sequence supplemented with proteomic evidence.</title>
        <authorList>
            <person name="Kojima H."/>
            <person name="Ogura Y."/>
            <person name="Yamamoto N."/>
            <person name="Togashi T."/>
            <person name="Mori H."/>
            <person name="Watanabe T."/>
            <person name="Nemoto F."/>
            <person name="Kurokawa K."/>
            <person name="Hayashi T."/>
            <person name="Fukui M."/>
        </authorList>
    </citation>
    <scope>NUCLEOTIDE SEQUENCE [LARGE SCALE GENOMIC DNA]</scope>
</reference>
<evidence type="ECO:0000313" key="1">
    <source>
        <dbReference type="EMBL" id="BAP56699.1"/>
    </source>
</evidence>
<dbReference type="KEGG" id="tig:THII_2402"/>
<proteinExistence type="predicted"/>
<protein>
    <submittedName>
        <fullName evidence="1">Transposase, IS1 family</fullName>
    </submittedName>
</protein>
<dbReference type="Proteomes" id="UP000031623">
    <property type="component" value="Chromosome"/>
</dbReference>
<dbReference type="EMBL" id="AP014633">
    <property type="protein sequence ID" value="BAP56699.1"/>
    <property type="molecule type" value="Genomic_DNA"/>
</dbReference>
<evidence type="ECO:0000313" key="2">
    <source>
        <dbReference type="Proteomes" id="UP000031623"/>
    </source>
</evidence>
<name>A0A090AHF2_9GAMM</name>
<accession>A0A090AHF2</accession>
<sequence>MIMGFWISERDQDAAKALFRSLPPVYRQGAVGYTDGLASYVGSLPTTRHKIAKRKSGKTNHIERFNLTLRPRVAPLVRKPLSLAKKIQNLRDTVLNFIKDYNQPITLPV</sequence>
<dbReference type="InterPro" id="IPR005063">
    <property type="entry name" value="Transposase_27"/>
</dbReference>
<dbReference type="GO" id="GO:0004803">
    <property type="term" value="F:transposase activity"/>
    <property type="evidence" value="ECO:0007669"/>
    <property type="project" value="InterPro"/>
</dbReference>
<organism evidence="1 2">
    <name type="scientific">Thioploca ingrica</name>
    <dbReference type="NCBI Taxonomy" id="40754"/>
    <lineage>
        <taxon>Bacteria</taxon>
        <taxon>Pseudomonadati</taxon>
        <taxon>Pseudomonadota</taxon>
        <taxon>Gammaproteobacteria</taxon>
        <taxon>Thiotrichales</taxon>
        <taxon>Thiotrichaceae</taxon>
        <taxon>Thioploca</taxon>
    </lineage>
</organism>
<dbReference type="GO" id="GO:0003677">
    <property type="term" value="F:DNA binding"/>
    <property type="evidence" value="ECO:0007669"/>
    <property type="project" value="InterPro"/>
</dbReference>
<dbReference type="HOGENOM" id="CLU_076276_2_3_6"/>
<dbReference type="GO" id="GO:0006313">
    <property type="term" value="P:DNA transposition"/>
    <property type="evidence" value="ECO:0007669"/>
    <property type="project" value="InterPro"/>
</dbReference>
<keyword evidence="2" id="KW-1185">Reference proteome</keyword>